<organism evidence="3 4">
    <name type="scientific">Danionella cerebrum</name>
    <dbReference type="NCBI Taxonomy" id="2873325"/>
    <lineage>
        <taxon>Eukaryota</taxon>
        <taxon>Metazoa</taxon>
        <taxon>Chordata</taxon>
        <taxon>Craniata</taxon>
        <taxon>Vertebrata</taxon>
        <taxon>Euteleostomi</taxon>
        <taxon>Actinopterygii</taxon>
        <taxon>Neopterygii</taxon>
        <taxon>Teleostei</taxon>
        <taxon>Ostariophysi</taxon>
        <taxon>Cypriniformes</taxon>
        <taxon>Danionidae</taxon>
        <taxon>Danioninae</taxon>
        <taxon>Danionella</taxon>
    </lineage>
</organism>
<protein>
    <recommendedName>
        <fullName evidence="5">Protein FAM167A</fullName>
    </recommendedName>
</protein>
<dbReference type="PANTHER" id="PTHR32289:SF3">
    <property type="entry name" value="PROTEIN FAM167A"/>
    <property type="match status" value="1"/>
</dbReference>
<feature type="compositionally biased region" description="Polar residues" evidence="2">
    <location>
        <begin position="166"/>
        <end position="176"/>
    </location>
</feature>
<dbReference type="EMBL" id="SRMA01026996">
    <property type="protein sequence ID" value="TRY62505.1"/>
    <property type="molecule type" value="Genomic_DNA"/>
</dbReference>
<keyword evidence="4" id="KW-1185">Reference proteome</keyword>
<dbReference type="OrthoDB" id="5965452at2759"/>
<proteinExistence type="inferred from homology"/>
<evidence type="ECO:0008006" key="5">
    <source>
        <dbReference type="Google" id="ProtNLM"/>
    </source>
</evidence>
<gene>
    <name evidence="3" type="ORF">DNTS_033302</name>
</gene>
<reference evidence="3 4" key="1">
    <citation type="journal article" date="2019" name="Sci. Data">
        <title>Hybrid genome assembly and annotation of Danionella translucida.</title>
        <authorList>
            <person name="Kadobianskyi M."/>
            <person name="Schulze L."/>
            <person name="Schuelke M."/>
            <person name="Judkewitz B."/>
        </authorList>
    </citation>
    <scope>NUCLEOTIDE SEQUENCE [LARGE SCALE GENOMIC DNA]</scope>
    <source>
        <strain evidence="3 4">Bolton</strain>
    </source>
</reference>
<evidence type="ECO:0000313" key="4">
    <source>
        <dbReference type="Proteomes" id="UP000316079"/>
    </source>
</evidence>
<feature type="region of interest" description="Disordered" evidence="2">
    <location>
        <begin position="1"/>
        <end position="39"/>
    </location>
</feature>
<dbReference type="PANTHER" id="PTHR32289">
    <property type="entry name" value="PROTEIN FAM167A"/>
    <property type="match status" value="1"/>
</dbReference>
<evidence type="ECO:0000256" key="2">
    <source>
        <dbReference type="SAM" id="MobiDB-lite"/>
    </source>
</evidence>
<dbReference type="InterPro" id="IPR024280">
    <property type="entry name" value="FAM167"/>
</dbReference>
<dbReference type="Pfam" id="PF11652">
    <property type="entry name" value="FAM167"/>
    <property type="match status" value="1"/>
</dbReference>
<dbReference type="Proteomes" id="UP000316079">
    <property type="component" value="Unassembled WGS sequence"/>
</dbReference>
<comment type="similarity">
    <text evidence="1">Belongs to the FAM167 (SEC) family.</text>
</comment>
<comment type="caution">
    <text evidence="3">The sequence shown here is derived from an EMBL/GenBank/DDBJ whole genome shotgun (WGS) entry which is preliminary data.</text>
</comment>
<dbReference type="InterPro" id="IPR051771">
    <property type="entry name" value="FAM167_domain"/>
</dbReference>
<name>A0A553NAQ8_9TELE</name>
<feature type="region of interest" description="Disordered" evidence="2">
    <location>
        <begin position="166"/>
        <end position="194"/>
    </location>
</feature>
<dbReference type="AlphaFoldDB" id="A0A553NAQ8"/>
<evidence type="ECO:0000313" key="3">
    <source>
        <dbReference type="EMBL" id="TRY62505.1"/>
    </source>
</evidence>
<sequence length="317" mass="35429">MKALRSCSSPCAPSQIKSRMPALRLSDPRGSTSSDYEDEDDLCDVAASTTSTLELSPVLLTHTLVLVAVATTSFADPECDLRHGELRMMQEMCCGAAAGRAADVQSVPPEAMDVSSMPQIDMEDFDVLEVIPDDHLRNLKALTEKLRLETRRPSYLEWKERVESQSTRGFSTSEGTSELKKEAELKPSMMSQESNREELSQFSGGNGLISRRLGGFETIDDALVWLKKELLEMRIQDQQLARQLMRLRSDINQLKVEQTCHLHRRMLNDATFGLEERDELSDLLCDGPVTPGFGLSSPLRLIGVTKMNINSRRFSLC</sequence>
<evidence type="ECO:0000256" key="1">
    <source>
        <dbReference type="ARBA" id="ARBA00005489"/>
    </source>
</evidence>
<feature type="compositionally biased region" description="Polar residues" evidence="2">
    <location>
        <begin position="1"/>
        <end position="17"/>
    </location>
</feature>
<accession>A0A553NAQ8</accession>